<sequence>PLYVGRELRNLSTIAADGYSLISGEYDVVLCCIAIGLSYQKHDRTHGGCNMICHREKNGNQTRRLICFDCTCSAAIFCSLYLPFEALSDVDNSPQSTPHYLLTLPPYMPCFR</sequence>
<gene>
    <name evidence="1" type="ORF">L195_g061563</name>
</gene>
<name>A0A2K3KAI6_TRIPR</name>
<evidence type="ECO:0000313" key="1">
    <source>
        <dbReference type="EMBL" id="PNX63310.1"/>
    </source>
</evidence>
<proteinExistence type="predicted"/>
<comment type="caution">
    <text evidence="1">The sequence shown here is derived from an EMBL/GenBank/DDBJ whole genome shotgun (WGS) entry which is preliminary data.</text>
</comment>
<evidence type="ECO:0000313" key="2">
    <source>
        <dbReference type="Proteomes" id="UP000236291"/>
    </source>
</evidence>
<feature type="non-terminal residue" evidence="1">
    <location>
        <position position="1"/>
    </location>
</feature>
<reference evidence="1 2" key="1">
    <citation type="journal article" date="2014" name="Am. J. Bot.">
        <title>Genome assembly and annotation for red clover (Trifolium pratense; Fabaceae).</title>
        <authorList>
            <person name="Istvanek J."/>
            <person name="Jaros M."/>
            <person name="Krenek A."/>
            <person name="Repkova J."/>
        </authorList>
    </citation>
    <scope>NUCLEOTIDE SEQUENCE [LARGE SCALE GENOMIC DNA]</scope>
    <source>
        <strain evidence="2">cv. Tatra</strain>
        <tissue evidence="1">Young leaves</tissue>
    </source>
</reference>
<reference evidence="1 2" key="2">
    <citation type="journal article" date="2017" name="Front. Plant Sci.">
        <title>Gene Classification and Mining of Molecular Markers Useful in Red Clover (Trifolium pratense) Breeding.</title>
        <authorList>
            <person name="Istvanek J."/>
            <person name="Dluhosova J."/>
            <person name="Dluhos P."/>
            <person name="Patkova L."/>
            <person name="Nedelnik J."/>
            <person name="Repkova J."/>
        </authorList>
    </citation>
    <scope>NUCLEOTIDE SEQUENCE [LARGE SCALE GENOMIC DNA]</scope>
    <source>
        <strain evidence="2">cv. Tatra</strain>
        <tissue evidence="1">Young leaves</tissue>
    </source>
</reference>
<dbReference type="Proteomes" id="UP000236291">
    <property type="component" value="Unassembled WGS sequence"/>
</dbReference>
<accession>A0A2K3KAI6</accession>
<organism evidence="1 2">
    <name type="scientific">Trifolium pratense</name>
    <name type="common">Red clover</name>
    <dbReference type="NCBI Taxonomy" id="57577"/>
    <lineage>
        <taxon>Eukaryota</taxon>
        <taxon>Viridiplantae</taxon>
        <taxon>Streptophyta</taxon>
        <taxon>Embryophyta</taxon>
        <taxon>Tracheophyta</taxon>
        <taxon>Spermatophyta</taxon>
        <taxon>Magnoliopsida</taxon>
        <taxon>eudicotyledons</taxon>
        <taxon>Gunneridae</taxon>
        <taxon>Pentapetalae</taxon>
        <taxon>rosids</taxon>
        <taxon>fabids</taxon>
        <taxon>Fabales</taxon>
        <taxon>Fabaceae</taxon>
        <taxon>Papilionoideae</taxon>
        <taxon>50 kb inversion clade</taxon>
        <taxon>NPAAA clade</taxon>
        <taxon>Hologalegina</taxon>
        <taxon>IRL clade</taxon>
        <taxon>Trifolieae</taxon>
        <taxon>Trifolium</taxon>
    </lineage>
</organism>
<protein>
    <submittedName>
        <fullName evidence="1">Uncharacterized protein</fullName>
    </submittedName>
</protein>
<dbReference type="EMBL" id="ASHM01154246">
    <property type="protein sequence ID" value="PNX63310.1"/>
    <property type="molecule type" value="Genomic_DNA"/>
</dbReference>
<dbReference type="AlphaFoldDB" id="A0A2K3KAI6"/>
<feature type="non-terminal residue" evidence="1">
    <location>
        <position position="112"/>
    </location>
</feature>